<proteinExistence type="inferred from homology"/>
<evidence type="ECO:0000313" key="10">
    <source>
        <dbReference type="Proteomes" id="UP000075886"/>
    </source>
</evidence>
<name>A0A182QKT1_9DIPT</name>
<dbReference type="PANTHER" id="PTHR43142:SF1">
    <property type="entry name" value="CARBOXYLIC ESTER HYDROLASE"/>
    <property type="match status" value="1"/>
</dbReference>
<keyword evidence="10" id="KW-1185">Reference proteome</keyword>
<evidence type="ECO:0000313" key="9">
    <source>
        <dbReference type="EnsemblMetazoa" id="AFAF012227-PA"/>
    </source>
</evidence>
<evidence type="ECO:0000256" key="4">
    <source>
        <dbReference type="ARBA" id="ARBA00022801"/>
    </source>
</evidence>
<keyword evidence="4 7" id="KW-0378">Hydrolase</keyword>
<dbReference type="AlphaFoldDB" id="A0A182QKT1"/>
<dbReference type="InterPro" id="IPR029058">
    <property type="entry name" value="AB_hydrolase_fold"/>
</dbReference>
<comment type="similarity">
    <text evidence="1 7">Belongs to the type-B carboxylesterase/lipase family.</text>
</comment>
<dbReference type="InterPro" id="IPR002018">
    <property type="entry name" value="CarbesteraseB"/>
</dbReference>
<dbReference type="FunFam" id="3.40.50.1820:FF:000092">
    <property type="entry name" value="Carboxylic ester hydrolase"/>
    <property type="match status" value="1"/>
</dbReference>
<keyword evidence="6" id="KW-0325">Glycoprotein</keyword>
<evidence type="ECO:0000256" key="2">
    <source>
        <dbReference type="ARBA" id="ARBA00010515"/>
    </source>
</evidence>
<dbReference type="Proteomes" id="UP000075886">
    <property type="component" value="Unassembled WGS sequence"/>
</dbReference>
<dbReference type="Pfam" id="PF00135">
    <property type="entry name" value="COesterase"/>
    <property type="match status" value="1"/>
</dbReference>
<dbReference type="SUPFAM" id="SSF53474">
    <property type="entry name" value="alpha/beta-Hydrolases"/>
    <property type="match status" value="1"/>
</dbReference>
<evidence type="ECO:0000256" key="3">
    <source>
        <dbReference type="ARBA" id="ARBA00022487"/>
    </source>
</evidence>
<keyword evidence="3" id="KW-0719">Serine esterase</keyword>
<dbReference type="EMBL" id="AXCN02000520">
    <property type="status" value="NOT_ANNOTATED_CDS"/>
    <property type="molecule type" value="Genomic_DNA"/>
</dbReference>
<dbReference type="InterPro" id="IPR002168">
    <property type="entry name" value="Lipase_GDXG_HIS_AS"/>
</dbReference>
<dbReference type="EC" id="3.1.1.-" evidence="7"/>
<dbReference type="STRING" id="69004.A0A182QKT1"/>
<evidence type="ECO:0000256" key="1">
    <source>
        <dbReference type="ARBA" id="ARBA00005964"/>
    </source>
</evidence>
<evidence type="ECO:0000256" key="5">
    <source>
        <dbReference type="ARBA" id="ARBA00023157"/>
    </source>
</evidence>
<evidence type="ECO:0000259" key="8">
    <source>
        <dbReference type="Pfam" id="PF00135"/>
    </source>
</evidence>
<evidence type="ECO:0000256" key="6">
    <source>
        <dbReference type="ARBA" id="ARBA00023180"/>
    </source>
</evidence>
<feature type="domain" description="Carboxylesterase type B" evidence="8">
    <location>
        <begin position="35"/>
        <end position="563"/>
    </location>
</feature>
<dbReference type="EnsemblMetazoa" id="AFAF012227-RA">
    <property type="protein sequence ID" value="AFAF012227-PA"/>
    <property type="gene ID" value="AFAF012227"/>
</dbReference>
<dbReference type="PROSITE" id="PS00122">
    <property type="entry name" value="CARBOXYLESTERASE_B_1"/>
    <property type="match status" value="1"/>
</dbReference>
<dbReference type="Gene3D" id="3.40.50.1820">
    <property type="entry name" value="alpha/beta hydrolase"/>
    <property type="match status" value="1"/>
</dbReference>
<dbReference type="PANTHER" id="PTHR43142">
    <property type="entry name" value="CARBOXYLIC ESTER HYDROLASE"/>
    <property type="match status" value="1"/>
</dbReference>
<evidence type="ECO:0000256" key="7">
    <source>
        <dbReference type="RuleBase" id="RU361235"/>
    </source>
</evidence>
<sequence length="579" mass="64389">MQPFLAAVLRLIVGLVKTWFVHVWLTVRLPSATCTVTIAPGKVRGRTVTAAGGVHYHYFKGIPYAVPPVGALRFQPPVPVRSFPRPVLECYTERSKCLQYDQILGVLVGAEDGLHLNVYTPELPGELLTRPQLPVMVWIHGGGFMCGSGDAFLYDPIHFIRQRVLVVTFNYRLGPLGFLSYPEAGIAGNAGLKDQLLVLRWVQQNIGAFGGDPGNVTLFGESAGAKAAYLHYLSPVSRKYFHRVICQSGVACSDFALQVNPTEKARKLAHCLGYEGSSDNEALDVLLKAPAKLLFKHQLATLAASERHQELQFPFRPVVEGDAPEAIIVRHPIDSLQTELDPPIPIITGCNSGEGMVALARAQKQLHEYNAHPERLLPPMLTLPPGASAVELGRTVKHFYFQERPIARDTLPQLMDLLSDNEYITATVTAAELMARYQPRVRHYCYYFTHDGRLGNTKQLLNMTHVPGVCHGDDVFYMFRSAMNTPLPDDADEAFVRDAFVTMWSSFARQGDPTPEGEDGPFARWEPVGALGIGSDGFTLRCLQIDRDLRMIANPFEKRNQFWRGLFRTYGYSSRKLLG</sequence>
<dbReference type="InterPro" id="IPR019826">
    <property type="entry name" value="Carboxylesterase_B_AS"/>
</dbReference>
<accession>A0A182QKT1</accession>
<dbReference type="PROSITE" id="PS01173">
    <property type="entry name" value="LIPASE_GDXG_HIS"/>
    <property type="match status" value="1"/>
</dbReference>
<dbReference type="VEuPathDB" id="VectorBase:AFAF012227"/>
<organism evidence="9 10">
    <name type="scientific">Anopheles farauti</name>
    <dbReference type="NCBI Taxonomy" id="69004"/>
    <lineage>
        <taxon>Eukaryota</taxon>
        <taxon>Metazoa</taxon>
        <taxon>Ecdysozoa</taxon>
        <taxon>Arthropoda</taxon>
        <taxon>Hexapoda</taxon>
        <taxon>Insecta</taxon>
        <taxon>Pterygota</taxon>
        <taxon>Neoptera</taxon>
        <taxon>Endopterygota</taxon>
        <taxon>Diptera</taxon>
        <taxon>Nematocera</taxon>
        <taxon>Culicoidea</taxon>
        <taxon>Culicidae</taxon>
        <taxon>Anophelinae</taxon>
        <taxon>Anopheles</taxon>
    </lineage>
</organism>
<reference evidence="10" key="1">
    <citation type="submission" date="2014-01" db="EMBL/GenBank/DDBJ databases">
        <title>The Genome Sequence of Anopheles farauti FAR1 (V2).</title>
        <authorList>
            <consortium name="The Broad Institute Genomics Platform"/>
            <person name="Neafsey D.E."/>
            <person name="Besansky N."/>
            <person name="Howell P."/>
            <person name="Walton C."/>
            <person name="Young S.K."/>
            <person name="Zeng Q."/>
            <person name="Gargeya S."/>
            <person name="Fitzgerald M."/>
            <person name="Haas B."/>
            <person name="Abouelleil A."/>
            <person name="Allen A.W."/>
            <person name="Alvarado L."/>
            <person name="Arachchi H.M."/>
            <person name="Berlin A.M."/>
            <person name="Chapman S.B."/>
            <person name="Gainer-Dewar J."/>
            <person name="Goldberg J."/>
            <person name="Griggs A."/>
            <person name="Gujja S."/>
            <person name="Hansen M."/>
            <person name="Howarth C."/>
            <person name="Imamovic A."/>
            <person name="Ireland A."/>
            <person name="Larimer J."/>
            <person name="McCowan C."/>
            <person name="Murphy C."/>
            <person name="Pearson M."/>
            <person name="Poon T.W."/>
            <person name="Priest M."/>
            <person name="Roberts A."/>
            <person name="Saif S."/>
            <person name="Shea T."/>
            <person name="Sisk P."/>
            <person name="Sykes S."/>
            <person name="Wortman J."/>
            <person name="Nusbaum C."/>
            <person name="Birren B."/>
        </authorList>
    </citation>
    <scope>NUCLEOTIDE SEQUENCE [LARGE SCALE GENOMIC DNA]</scope>
    <source>
        <strain evidence="10">FAR1</strain>
    </source>
</reference>
<reference evidence="9" key="2">
    <citation type="submission" date="2020-05" db="UniProtKB">
        <authorList>
            <consortium name="EnsemblMetazoa"/>
        </authorList>
    </citation>
    <scope>IDENTIFICATION</scope>
    <source>
        <strain evidence="9">FAR1</strain>
    </source>
</reference>
<comment type="similarity">
    <text evidence="2">Belongs to the 'GDXG' lipolytic enzyme family.</text>
</comment>
<keyword evidence="5" id="KW-1015">Disulfide bond</keyword>
<dbReference type="GO" id="GO:0052689">
    <property type="term" value="F:carboxylic ester hydrolase activity"/>
    <property type="evidence" value="ECO:0007669"/>
    <property type="project" value="UniProtKB-KW"/>
</dbReference>
<protein>
    <recommendedName>
        <fullName evidence="7">Carboxylic ester hydrolase</fullName>
        <ecNumber evidence="7">3.1.1.-</ecNumber>
    </recommendedName>
</protein>